<dbReference type="NCBIfam" id="NF004790">
    <property type="entry name" value="PRK06136.1"/>
    <property type="match status" value="1"/>
</dbReference>
<dbReference type="EMBL" id="QRPB01000006">
    <property type="protein sequence ID" value="RHL79955.1"/>
    <property type="molecule type" value="Genomic_DNA"/>
</dbReference>
<dbReference type="InterPro" id="IPR003043">
    <property type="entry name" value="Uropor_MeTrfase_CS"/>
</dbReference>
<feature type="domain" description="Tetrapyrrole methylase" evidence="7">
    <location>
        <begin position="7"/>
        <end position="218"/>
    </location>
</feature>
<feature type="domain" description="Tetrapyrrole biosynthesis uroporphyrinogen III synthase" evidence="8">
    <location>
        <begin position="267"/>
        <end position="484"/>
    </location>
</feature>
<dbReference type="InterPro" id="IPR014776">
    <property type="entry name" value="4pyrrole_Mease_sub2"/>
</dbReference>
<dbReference type="SUPFAM" id="SSF53790">
    <property type="entry name" value="Tetrapyrrole methylase"/>
    <property type="match status" value="1"/>
</dbReference>
<dbReference type="PANTHER" id="PTHR45790">
    <property type="entry name" value="SIROHEME SYNTHASE-RELATED"/>
    <property type="match status" value="1"/>
</dbReference>
<evidence type="ECO:0000256" key="2">
    <source>
        <dbReference type="ARBA" id="ARBA00022603"/>
    </source>
</evidence>
<dbReference type="InterPro" id="IPR050161">
    <property type="entry name" value="Siro_Cobalamin_biosynth"/>
</dbReference>
<evidence type="ECO:0000256" key="4">
    <source>
        <dbReference type="ARBA" id="ARBA00022691"/>
    </source>
</evidence>
<dbReference type="PROSITE" id="PS00840">
    <property type="entry name" value="SUMT_2"/>
    <property type="match status" value="1"/>
</dbReference>
<dbReference type="PROSITE" id="PS00839">
    <property type="entry name" value="SUMT_1"/>
    <property type="match status" value="1"/>
</dbReference>
<evidence type="ECO:0000313" key="9">
    <source>
        <dbReference type="EMBL" id="RHL79955.1"/>
    </source>
</evidence>
<comment type="caution">
    <text evidence="9">The sequence shown here is derived from an EMBL/GenBank/DDBJ whole genome shotgun (WGS) entry which is preliminary data.</text>
</comment>
<dbReference type="GO" id="GO:0032259">
    <property type="term" value="P:methylation"/>
    <property type="evidence" value="ECO:0007669"/>
    <property type="project" value="UniProtKB-KW"/>
</dbReference>
<dbReference type="Gene3D" id="3.40.50.10090">
    <property type="match status" value="2"/>
</dbReference>
<dbReference type="PANTHER" id="PTHR45790:SF3">
    <property type="entry name" value="S-ADENOSYL-L-METHIONINE-DEPENDENT UROPORPHYRINOGEN III METHYLTRANSFERASE, CHLOROPLASTIC"/>
    <property type="match status" value="1"/>
</dbReference>
<organism evidence="9 10">
    <name type="scientific">Agathobacter rectalis</name>
    <dbReference type="NCBI Taxonomy" id="39491"/>
    <lineage>
        <taxon>Bacteria</taxon>
        <taxon>Bacillati</taxon>
        <taxon>Bacillota</taxon>
        <taxon>Clostridia</taxon>
        <taxon>Lachnospirales</taxon>
        <taxon>Lachnospiraceae</taxon>
        <taxon>Agathobacter</taxon>
    </lineage>
</organism>
<dbReference type="CDD" id="cd06578">
    <property type="entry name" value="HemD"/>
    <property type="match status" value="1"/>
</dbReference>
<keyword evidence="5" id="KW-0627">Porphyrin biosynthesis</keyword>
<keyword evidence="3 6" id="KW-0808">Transferase</keyword>
<dbReference type="FunFam" id="3.30.950.10:FF:000001">
    <property type="entry name" value="Siroheme synthase"/>
    <property type="match status" value="1"/>
</dbReference>
<reference evidence="9 10" key="1">
    <citation type="submission" date="2018-08" db="EMBL/GenBank/DDBJ databases">
        <title>A genome reference for cultivated species of the human gut microbiota.</title>
        <authorList>
            <person name="Zou Y."/>
            <person name="Xue W."/>
            <person name="Luo G."/>
        </authorList>
    </citation>
    <scope>NUCLEOTIDE SEQUENCE [LARGE SCALE GENOMIC DNA]</scope>
    <source>
        <strain evidence="9 10">AF36-2BH</strain>
    </source>
</reference>
<dbReference type="GO" id="GO:0004851">
    <property type="term" value="F:uroporphyrin-III C-methyltransferase activity"/>
    <property type="evidence" value="ECO:0007669"/>
    <property type="project" value="UniProtKB-EC"/>
</dbReference>
<keyword evidence="4" id="KW-0949">S-adenosyl-L-methionine</keyword>
<keyword evidence="2 6" id="KW-0489">Methyltransferase</keyword>
<dbReference type="GO" id="GO:0019354">
    <property type="term" value="P:siroheme biosynthetic process"/>
    <property type="evidence" value="ECO:0007669"/>
    <property type="project" value="InterPro"/>
</dbReference>
<dbReference type="InterPro" id="IPR003754">
    <property type="entry name" value="4pyrrol_synth_uPrphyn_synth"/>
</dbReference>
<sequence>MRENTGKVVLVGAGPGDTGLLTLKGEKYIKQADCLVYDRLSSPEFLSMAKAGCELIYVGKENHKHVMRQDAINELLYEKSKYHELVVRLKGGDPYVFGRGGEEALYLVDRNVEVEVVPGVSSSVAALAAAGIPITHRGIAKGFQVITAHSRKDEEADIDYSLLTDETITCVFLMGLAHVKSIAAGLMKAGRRADTPAAVISNGTLAAQRKCIGTLADIGEKIEEAKLTSPAIIVVGDVVSLNDRLDFFEKRPLFGRKITVPYIKTNELIAKLQQLGADITPVKTGIINPIIIPEFADKVRSADWIVFTSKNGVRSFFYNLELAGADIRLIANARFAVVGKATEKELVKHHINADIIPAEQTGKGLAGELSSYMGDNDEIKVCIFSAKEASPDLEAGLKEICELEKIDAYVNEQAYESIPESIGNMVSEAVFTSASNVERFFHMLPENAYVETAYSIGEKTTAALEQHNVREIVQADDSSYEALVDKISYKDAFKD</sequence>
<dbReference type="RefSeq" id="WP_118375223.1">
    <property type="nucleotide sequence ID" value="NZ_QRPB01000006.1"/>
</dbReference>
<evidence type="ECO:0000259" key="8">
    <source>
        <dbReference type="Pfam" id="PF02602"/>
    </source>
</evidence>
<evidence type="ECO:0000313" key="10">
    <source>
        <dbReference type="Proteomes" id="UP000266698"/>
    </source>
</evidence>
<dbReference type="AlphaFoldDB" id="A0A396FNW4"/>
<dbReference type="Gene3D" id="3.40.1010.10">
    <property type="entry name" value="Cobalt-precorrin-4 Transmethylase, Domain 1"/>
    <property type="match status" value="1"/>
</dbReference>
<evidence type="ECO:0000259" key="7">
    <source>
        <dbReference type="Pfam" id="PF00590"/>
    </source>
</evidence>
<protein>
    <recommendedName>
        <fullName evidence="1">uroporphyrinogen-III C-methyltransferase</fullName>
        <ecNumber evidence="1">2.1.1.107</ecNumber>
    </recommendedName>
</protein>
<name>A0A396FNW4_9FIRM</name>
<dbReference type="Proteomes" id="UP000266698">
    <property type="component" value="Unassembled WGS sequence"/>
</dbReference>
<dbReference type="Gene3D" id="3.30.950.10">
    <property type="entry name" value="Methyltransferase, Cobalt-precorrin-4 Transmethylase, Domain 2"/>
    <property type="match status" value="1"/>
</dbReference>
<proteinExistence type="inferred from homology"/>
<dbReference type="Pfam" id="PF00590">
    <property type="entry name" value="TP_methylase"/>
    <property type="match status" value="1"/>
</dbReference>
<dbReference type="InterPro" id="IPR006366">
    <property type="entry name" value="CobA/CysG_C"/>
</dbReference>
<evidence type="ECO:0000256" key="1">
    <source>
        <dbReference type="ARBA" id="ARBA00012162"/>
    </source>
</evidence>
<dbReference type="InterPro" id="IPR000878">
    <property type="entry name" value="4pyrrol_Mease"/>
</dbReference>
<dbReference type="InterPro" id="IPR036108">
    <property type="entry name" value="4pyrrol_syn_uPrphyn_synt_sf"/>
</dbReference>
<dbReference type="CDD" id="cd11642">
    <property type="entry name" value="SUMT"/>
    <property type="match status" value="1"/>
</dbReference>
<dbReference type="EC" id="2.1.1.107" evidence="1"/>
<dbReference type="GO" id="GO:0004852">
    <property type="term" value="F:uroporphyrinogen-III synthase activity"/>
    <property type="evidence" value="ECO:0007669"/>
    <property type="project" value="InterPro"/>
</dbReference>
<evidence type="ECO:0000256" key="6">
    <source>
        <dbReference type="RuleBase" id="RU003960"/>
    </source>
</evidence>
<dbReference type="NCBIfam" id="TIGR01469">
    <property type="entry name" value="cobA_cysG_Cterm"/>
    <property type="match status" value="1"/>
</dbReference>
<comment type="similarity">
    <text evidence="6">Belongs to the precorrin methyltransferase family.</text>
</comment>
<evidence type="ECO:0000256" key="5">
    <source>
        <dbReference type="ARBA" id="ARBA00023244"/>
    </source>
</evidence>
<evidence type="ECO:0000256" key="3">
    <source>
        <dbReference type="ARBA" id="ARBA00022679"/>
    </source>
</evidence>
<dbReference type="Pfam" id="PF02602">
    <property type="entry name" value="HEM4"/>
    <property type="match status" value="1"/>
</dbReference>
<dbReference type="InterPro" id="IPR014777">
    <property type="entry name" value="4pyrrole_Mease_sub1"/>
</dbReference>
<dbReference type="FunFam" id="3.40.1010.10:FF:000001">
    <property type="entry name" value="Siroheme synthase"/>
    <property type="match status" value="1"/>
</dbReference>
<dbReference type="InterPro" id="IPR035996">
    <property type="entry name" value="4pyrrol_Methylase_sf"/>
</dbReference>
<dbReference type="SUPFAM" id="SSF69618">
    <property type="entry name" value="HemD-like"/>
    <property type="match status" value="1"/>
</dbReference>
<accession>A0A396FNW4</accession>
<gene>
    <name evidence="9" type="primary">cobA</name>
    <name evidence="9" type="ORF">DW001_06275</name>
</gene>